<comment type="catalytic activity">
    <reaction evidence="10">
        <text>N-formyl-L-kynurenine + H2O = L-kynurenine + formate + H(+)</text>
        <dbReference type="Rhea" id="RHEA:13009"/>
        <dbReference type="ChEBI" id="CHEBI:15377"/>
        <dbReference type="ChEBI" id="CHEBI:15378"/>
        <dbReference type="ChEBI" id="CHEBI:15740"/>
        <dbReference type="ChEBI" id="CHEBI:57959"/>
        <dbReference type="ChEBI" id="CHEBI:58629"/>
        <dbReference type="EC" id="3.5.1.9"/>
    </reaction>
</comment>
<evidence type="ECO:0000256" key="6">
    <source>
        <dbReference type="ARBA" id="ARBA00022723"/>
    </source>
</evidence>
<organism evidence="12 13">
    <name type="scientific">Gehongia tenuis</name>
    <dbReference type="NCBI Taxonomy" id="2763655"/>
    <lineage>
        <taxon>Bacteria</taxon>
        <taxon>Bacillati</taxon>
        <taxon>Bacillota</taxon>
        <taxon>Clostridia</taxon>
        <taxon>Christensenellales</taxon>
        <taxon>Christensenellaceae</taxon>
        <taxon>Gehongia</taxon>
    </lineage>
</organism>
<comment type="cofactor">
    <cofactor evidence="1">
        <name>Zn(2+)</name>
        <dbReference type="ChEBI" id="CHEBI:29105"/>
    </cofactor>
</comment>
<accession>A0A926HNH8</accession>
<dbReference type="InterPro" id="IPR007325">
    <property type="entry name" value="KFase/CYL"/>
</dbReference>
<evidence type="ECO:0000256" key="9">
    <source>
        <dbReference type="ARBA" id="ARBA00023079"/>
    </source>
</evidence>
<dbReference type="GO" id="GO:0046872">
    <property type="term" value="F:metal ion binding"/>
    <property type="evidence" value="ECO:0007669"/>
    <property type="project" value="UniProtKB-KW"/>
</dbReference>
<keyword evidence="7" id="KW-0378">Hydrolase</keyword>
<evidence type="ECO:0000256" key="7">
    <source>
        <dbReference type="ARBA" id="ARBA00022801"/>
    </source>
</evidence>
<dbReference type="AlphaFoldDB" id="A0A926HNH8"/>
<dbReference type="Gene3D" id="3.50.30.50">
    <property type="entry name" value="Putative cyclase"/>
    <property type="match status" value="1"/>
</dbReference>
<reference evidence="12" key="1">
    <citation type="submission" date="2020-08" db="EMBL/GenBank/DDBJ databases">
        <title>Genome public.</title>
        <authorList>
            <person name="Liu C."/>
            <person name="Sun Q."/>
        </authorList>
    </citation>
    <scope>NUCLEOTIDE SEQUENCE</scope>
    <source>
        <strain evidence="12">NSJ-53</strain>
    </source>
</reference>
<keyword evidence="6" id="KW-0479">Metal-binding</keyword>
<evidence type="ECO:0000256" key="10">
    <source>
        <dbReference type="ARBA" id="ARBA00048496"/>
    </source>
</evidence>
<evidence type="ECO:0000313" key="13">
    <source>
        <dbReference type="Proteomes" id="UP000623172"/>
    </source>
</evidence>
<evidence type="ECO:0000256" key="4">
    <source>
        <dbReference type="ARBA" id="ARBA00012930"/>
    </source>
</evidence>
<comment type="caution">
    <text evidence="12">The sequence shown here is derived from an EMBL/GenBank/DDBJ whole genome shotgun (WGS) entry which is preliminary data.</text>
</comment>
<proteinExistence type="predicted"/>
<keyword evidence="13" id="KW-1185">Reference proteome</keyword>
<dbReference type="InterPro" id="IPR037175">
    <property type="entry name" value="KFase_sf"/>
</dbReference>
<name>A0A926HNH8_9FIRM</name>
<evidence type="ECO:0000313" key="12">
    <source>
        <dbReference type="EMBL" id="MBC8530629.1"/>
    </source>
</evidence>
<dbReference type="PANTHER" id="PTHR31118:SF32">
    <property type="entry name" value="KYNURENINE FORMAMIDASE"/>
    <property type="match status" value="1"/>
</dbReference>
<dbReference type="FunFam" id="3.50.30.50:FF:000001">
    <property type="entry name" value="Kynurenine formamidase"/>
    <property type="match status" value="1"/>
</dbReference>
<dbReference type="GO" id="GO:0004061">
    <property type="term" value="F:arylformamidase activity"/>
    <property type="evidence" value="ECO:0007669"/>
    <property type="project" value="UniProtKB-EC"/>
</dbReference>
<comment type="function">
    <text evidence="2">Catalyzes the hydrolysis of N-formyl-L-kynurenine to L-kynurenine, the second step in the kynurenine pathway of tryptophan degradation.</text>
</comment>
<evidence type="ECO:0000256" key="3">
    <source>
        <dbReference type="ARBA" id="ARBA00011738"/>
    </source>
</evidence>
<comment type="subunit">
    <text evidence="3">Homodimer.</text>
</comment>
<dbReference type="Pfam" id="PF04199">
    <property type="entry name" value="Cyclase"/>
    <property type="match status" value="1"/>
</dbReference>
<gene>
    <name evidence="12" type="ORF">H8696_02040</name>
</gene>
<dbReference type="Proteomes" id="UP000623172">
    <property type="component" value="Unassembled WGS sequence"/>
</dbReference>
<keyword evidence="8" id="KW-0862">Zinc</keyword>
<comment type="pathway">
    <text evidence="11">Amino-acid degradation; L-tryptophan degradation via kynurenine pathway; L-kynurenine from L-tryptophan: step 2/2.</text>
</comment>
<evidence type="ECO:0000256" key="1">
    <source>
        <dbReference type="ARBA" id="ARBA00001947"/>
    </source>
</evidence>
<dbReference type="EC" id="3.5.1.9" evidence="4"/>
<evidence type="ECO:0000256" key="8">
    <source>
        <dbReference type="ARBA" id="ARBA00022833"/>
    </source>
</evidence>
<sequence length="207" mass="22608">MIPMEIYDITRPVHPGMTFWPGDKKMALELVQSVAGGDGCNLTAIHMGMHTGTHVDAPLHFVEDGKSIPETDLDRFIGWVEVLDLRGLPLIAEADLRRRSITADAVFFRTDNSDFPEGEFRKDFVALAPSAADYLVSKGVRTVGIDYLSIGAYGDTAATHHILLQSEVAVVEGLMLKDVPEGRYFFAALPLKVEGAEGSPVRAVLVR</sequence>
<protein>
    <recommendedName>
        <fullName evidence="5">Kynurenine formamidase</fullName>
        <ecNumber evidence="4">3.5.1.9</ecNumber>
    </recommendedName>
</protein>
<evidence type="ECO:0000256" key="2">
    <source>
        <dbReference type="ARBA" id="ARBA00002204"/>
    </source>
</evidence>
<dbReference type="EMBL" id="JACRSR010000001">
    <property type="protein sequence ID" value="MBC8530629.1"/>
    <property type="molecule type" value="Genomic_DNA"/>
</dbReference>
<keyword evidence="9" id="KW-0823">Tryptophan catabolism</keyword>
<evidence type="ECO:0000256" key="11">
    <source>
        <dbReference type="ARBA" id="ARBA00060547"/>
    </source>
</evidence>
<dbReference type="SUPFAM" id="SSF102198">
    <property type="entry name" value="Putative cyclase"/>
    <property type="match status" value="1"/>
</dbReference>
<dbReference type="PANTHER" id="PTHR31118">
    <property type="entry name" value="CYCLASE-LIKE PROTEIN 2"/>
    <property type="match status" value="1"/>
</dbReference>
<evidence type="ECO:0000256" key="5">
    <source>
        <dbReference type="ARBA" id="ARBA00014889"/>
    </source>
</evidence>
<dbReference type="GO" id="GO:0019441">
    <property type="term" value="P:L-tryptophan catabolic process to kynurenine"/>
    <property type="evidence" value="ECO:0007669"/>
    <property type="project" value="InterPro"/>
</dbReference>